<organism evidence="14 15">
    <name type="scientific">Evansella vedderi</name>
    <dbReference type="NCBI Taxonomy" id="38282"/>
    <lineage>
        <taxon>Bacteria</taxon>
        <taxon>Bacillati</taxon>
        <taxon>Bacillota</taxon>
        <taxon>Bacilli</taxon>
        <taxon>Bacillales</taxon>
        <taxon>Bacillaceae</taxon>
        <taxon>Evansella</taxon>
    </lineage>
</organism>
<comment type="catalytic activity">
    <reaction evidence="10 11 12">
        <text>O-phospho-L-serine + 2-oxoglutarate = 3-phosphooxypyruvate + L-glutamate</text>
        <dbReference type="Rhea" id="RHEA:14329"/>
        <dbReference type="ChEBI" id="CHEBI:16810"/>
        <dbReference type="ChEBI" id="CHEBI:18110"/>
        <dbReference type="ChEBI" id="CHEBI:29985"/>
        <dbReference type="ChEBI" id="CHEBI:57524"/>
        <dbReference type="EC" id="2.6.1.52"/>
    </reaction>
</comment>
<feature type="binding site" evidence="11">
    <location>
        <position position="101"/>
    </location>
    <ligand>
        <name>pyridoxal 5'-phosphate</name>
        <dbReference type="ChEBI" id="CHEBI:597326"/>
    </ligand>
</feature>
<keyword evidence="8 11" id="KW-0718">Serine biosynthesis</keyword>
<keyword evidence="5 11" id="KW-0028">Amino-acid biosynthesis</keyword>
<keyword evidence="15" id="KW-1185">Reference proteome</keyword>
<accession>A0ABT9ZSK9</accession>
<dbReference type="InterPro" id="IPR020578">
    <property type="entry name" value="Aminotrans_V_PyrdxlP_BS"/>
</dbReference>
<keyword evidence="7 11" id="KW-0663">Pyridoxal phosphate</keyword>
<dbReference type="Gene3D" id="3.90.1150.10">
    <property type="entry name" value="Aspartate Aminotransferase, domain 1"/>
    <property type="match status" value="1"/>
</dbReference>
<dbReference type="Proteomes" id="UP001230005">
    <property type="component" value="Unassembled WGS sequence"/>
</dbReference>
<evidence type="ECO:0000256" key="3">
    <source>
        <dbReference type="ARBA" id="ARBA00006904"/>
    </source>
</evidence>
<dbReference type="Gene3D" id="3.40.640.10">
    <property type="entry name" value="Type I PLP-dependent aspartate aminotransferase-like (Major domain)"/>
    <property type="match status" value="1"/>
</dbReference>
<feature type="binding site" evidence="11">
    <location>
        <position position="151"/>
    </location>
    <ligand>
        <name>pyridoxal 5'-phosphate</name>
        <dbReference type="ChEBI" id="CHEBI:597326"/>
    </ligand>
</feature>
<dbReference type="Pfam" id="PF00266">
    <property type="entry name" value="Aminotran_5"/>
    <property type="match status" value="1"/>
</dbReference>
<keyword evidence="6 11" id="KW-0808">Transferase</keyword>
<protein>
    <recommendedName>
        <fullName evidence="11">Phosphoserine aminotransferase</fullName>
        <ecNumber evidence="11">2.6.1.52</ecNumber>
    </recommendedName>
    <alternativeName>
        <fullName evidence="11">Phosphohydroxythreonine aminotransferase</fullName>
        <shortName evidence="11">PSAT</shortName>
    </alternativeName>
</protein>
<evidence type="ECO:0000256" key="11">
    <source>
        <dbReference type="HAMAP-Rule" id="MF_00160"/>
    </source>
</evidence>
<evidence type="ECO:0000256" key="6">
    <source>
        <dbReference type="ARBA" id="ARBA00022679"/>
    </source>
</evidence>
<dbReference type="InterPro" id="IPR015421">
    <property type="entry name" value="PyrdxlP-dep_Trfase_major"/>
</dbReference>
<dbReference type="EMBL" id="JAUSUG010000005">
    <property type="protein sequence ID" value="MDQ0254220.1"/>
    <property type="molecule type" value="Genomic_DNA"/>
</dbReference>
<feature type="domain" description="Aminotransferase class V" evidence="13">
    <location>
        <begin position="3"/>
        <end position="348"/>
    </location>
</feature>
<dbReference type="InterPro" id="IPR015424">
    <property type="entry name" value="PyrdxlP-dep_Trfase"/>
</dbReference>
<comment type="similarity">
    <text evidence="3 11">Belongs to the class-V pyridoxal-phosphate-dependent aminotransferase family. SerC subfamily.</text>
</comment>
<feature type="modified residue" description="N6-(pyridoxal phosphate)lysine" evidence="11">
    <location>
        <position position="195"/>
    </location>
</feature>
<dbReference type="InterPro" id="IPR000192">
    <property type="entry name" value="Aminotrans_V_dom"/>
</dbReference>
<evidence type="ECO:0000256" key="9">
    <source>
        <dbReference type="ARBA" id="ARBA00047630"/>
    </source>
</evidence>
<dbReference type="PANTHER" id="PTHR43247:SF1">
    <property type="entry name" value="PHOSPHOSERINE AMINOTRANSFERASE"/>
    <property type="match status" value="1"/>
</dbReference>
<evidence type="ECO:0000256" key="4">
    <source>
        <dbReference type="ARBA" id="ARBA00022576"/>
    </source>
</evidence>
<dbReference type="HAMAP" id="MF_00160">
    <property type="entry name" value="SerC_aminotrans_5"/>
    <property type="match status" value="1"/>
</dbReference>
<reference evidence="14 15" key="1">
    <citation type="submission" date="2023-07" db="EMBL/GenBank/DDBJ databases">
        <title>Genomic Encyclopedia of Type Strains, Phase IV (KMG-IV): sequencing the most valuable type-strain genomes for metagenomic binning, comparative biology and taxonomic classification.</title>
        <authorList>
            <person name="Goeker M."/>
        </authorList>
    </citation>
    <scope>NUCLEOTIDE SEQUENCE [LARGE SCALE GENOMIC DNA]</scope>
    <source>
        <strain evidence="14 15">DSM 9768</strain>
    </source>
</reference>
<keyword evidence="4 11" id="KW-0032">Aminotransferase</keyword>
<dbReference type="PIRSF" id="PIRSF000525">
    <property type="entry name" value="SerC"/>
    <property type="match status" value="1"/>
</dbReference>
<evidence type="ECO:0000256" key="12">
    <source>
        <dbReference type="RuleBase" id="RU004505"/>
    </source>
</evidence>
<dbReference type="PANTHER" id="PTHR43247">
    <property type="entry name" value="PHOSPHOSERINE AMINOTRANSFERASE"/>
    <property type="match status" value="1"/>
</dbReference>
<evidence type="ECO:0000313" key="14">
    <source>
        <dbReference type="EMBL" id="MDQ0254220.1"/>
    </source>
</evidence>
<proteinExistence type="inferred from homology"/>
<feature type="binding site" evidence="11">
    <location>
        <position position="171"/>
    </location>
    <ligand>
        <name>pyridoxal 5'-phosphate</name>
        <dbReference type="ChEBI" id="CHEBI:597326"/>
    </ligand>
</feature>
<keyword evidence="11" id="KW-0963">Cytoplasm</keyword>
<comment type="subunit">
    <text evidence="11">Homodimer.</text>
</comment>
<comment type="catalytic activity">
    <reaction evidence="9 11">
        <text>4-(phosphooxy)-L-threonine + 2-oxoglutarate = (R)-3-hydroxy-2-oxo-4-phosphooxybutanoate + L-glutamate</text>
        <dbReference type="Rhea" id="RHEA:16573"/>
        <dbReference type="ChEBI" id="CHEBI:16810"/>
        <dbReference type="ChEBI" id="CHEBI:29985"/>
        <dbReference type="ChEBI" id="CHEBI:58452"/>
        <dbReference type="ChEBI" id="CHEBI:58538"/>
        <dbReference type="EC" id="2.6.1.52"/>
    </reaction>
</comment>
<evidence type="ECO:0000259" key="13">
    <source>
        <dbReference type="Pfam" id="PF00266"/>
    </source>
</evidence>
<name>A0ABT9ZSK9_9BACI</name>
<dbReference type="EC" id="2.6.1.52" evidence="11"/>
<comment type="subcellular location">
    <subcellularLocation>
        <location evidence="11">Cytoplasm</location>
    </subcellularLocation>
</comment>
<feature type="binding site" evidence="11">
    <location>
        <position position="41"/>
    </location>
    <ligand>
        <name>L-glutamate</name>
        <dbReference type="ChEBI" id="CHEBI:29985"/>
    </ligand>
</feature>
<feature type="binding site" evidence="11">
    <location>
        <position position="194"/>
    </location>
    <ligand>
        <name>pyridoxal 5'-phosphate</name>
        <dbReference type="ChEBI" id="CHEBI:597326"/>
    </ligand>
</feature>
<dbReference type="RefSeq" id="WP_307323870.1">
    <property type="nucleotide sequence ID" value="NZ_JAUSUG010000005.1"/>
</dbReference>
<dbReference type="NCBIfam" id="TIGR01364">
    <property type="entry name" value="serC_1"/>
    <property type="match status" value="1"/>
</dbReference>
<comment type="caution">
    <text evidence="11">Lacks conserved residue(s) required for the propagation of feature annotation.</text>
</comment>
<dbReference type="InterPro" id="IPR022278">
    <property type="entry name" value="Pser_aminoTfrase"/>
</dbReference>
<gene>
    <name evidence="11" type="primary">serC</name>
    <name evidence="14" type="ORF">J2S74_001595</name>
</gene>
<sequence length="360" mass="40237">MPIYNFNAGPSALPYPVIEEAKKSMFDYQNSELSVLEMSHRGPIYEEIHYGALNKVRSLLKVPDEFEILFLQGGASLQFAMLPMNFLTNEKKAAYILSGSWSEKAFQEASRIGETYELASTKADNYRAIPFVPLDQCSQDTSYIHLTSNNTIFGTQWISYPNNKFAPICVDASSDIFSKTLDWGNIDLLYAGAQKNAGPSGVTIVILRKSFMEQANKDIPKILSYETHVKTDSLYHTPPTGSIYLLGLVMNWIEEQGGVAAMEKFAAEKASLLYSAIDNSDGFYKGHALKDSRSTMNVTFNLPSKELEQKFVKIAEEKGFIGLKGHRSVGGLRASIYNAVPKEHVETLVDFMESFLKEHK</sequence>
<evidence type="ECO:0000256" key="10">
    <source>
        <dbReference type="ARBA" id="ARBA00049007"/>
    </source>
</evidence>
<feature type="binding site" evidence="11">
    <location>
        <begin position="75"/>
        <end position="76"/>
    </location>
    <ligand>
        <name>pyridoxal 5'-phosphate</name>
        <dbReference type="ChEBI" id="CHEBI:597326"/>
    </ligand>
</feature>
<dbReference type="GO" id="GO:0004648">
    <property type="term" value="F:O-phospho-L-serine:2-oxoglutarate aminotransferase activity"/>
    <property type="evidence" value="ECO:0007669"/>
    <property type="project" value="UniProtKB-EC"/>
</dbReference>
<comment type="caution">
    <text evidence="14">The sequence shown here is derived from an EMBL/GenBank/DDBJ whole genome shotgun (WGS) entry which is preliminary data.</text>
</comment>
<comment type="cofactor">
    <cofactor evidence="11">
        <name>pyridoxal 5'-phosphate</name>
        <dbReference type="ChEBI" id="CHEBI:597326"/>
    </cofactor>
    <text evidence="11">Binds 1 pyridoxal phosphate per subunit.</text>
</comment>
<evidence type="ECO:0000256" key="1">
    <source>
        <dbReference type="ARBA" id="ARBA00003483"/>
    </source>
</evidence>
<comment type="pathway">
    <text evidence="2 11 12">Amino-acid biosynthesis; L-serine biosynthesis; L-serine from 3-phospho-D-glycerate: step 2/3.</text>
</comment>
<evidence type="ECO:0000313" key="15">
    <source>
        <dbReference type="Proteomes" id="UP001230005"/>
    </source>
</evidence>
<dbReference type="NCBIfam" id="NF003764">
    <property type="entry name" value="PRK05355.1"/>
    <property type="match status" value="1"/>
</dbReference>
<evidence type="ECO:0000256" key="5">
    <source>
        <dbReference type="ARBA" id="ARBA00022605"/>
    </source>
</evidence>
<dbReference type="SUPFAM" id="SSF53383">
    <property type="entry name" value="PLP-dependent transferases"/>
    <property type="match status" value="1"/>
</dbReference>
<evidence type="ECO:0000256" key="7">
    <source>
        <dbReference type="ARBA" id="ARBA00022898"/>
    </source>
</evidence>
<comment type="function">
    <text evidence="1 11">Catalyzes the reversible conversion of 3-phosphohydroxypyruvate to phosphoserine and of 3-hydroxy-2-oxo-4-phosphonooxybutanoate to phosphohydroxythreonine.</text>
</comment>
<evidence type="ECO:0000256" key="8">
    <source>
        <dbReference type="ARBA" id="ARBA00023299"/>
    </source>
</evidence>
<dbReference type="PROSITE" id="PS00595">
    <property type="entry name" value="AA_TRANSFER_CLASS_5"/>
    <property type="match status" value="1"/>
</dbReference>
<dbReference type="InterPro" id="IPR015422">
    <property type="entry name" value="PyrdxlP-dep_Trfase_small"/>
</dbReference>
<evidence type="ECO:0000256" key="2">
    <source>
        <dbReference type="ARBA" id="ARBA00005099"/>
    </source>
</evidence>